<dbReference type="Proteomes" id="UP000654075">
    <property type="component" value="Unassembled WGS sequence"/>
</dbReference>
<name>A0A813F8Z5_POLGL</name>
<dbReference type="Gene3D" id="3.40.50.300">
    <property type="entry name" value="P-loop containing nucleotide triphosphate hydrolases"/>
    <property type="match status" value="1"/>
</dbReference>
<dbReference type="OrthoDB" id="16911at2759"/>
<organism evidence="3 4">
    <name type="scientific">Polarella glacialis</name>
    <name type="common">Dinoflagellate</name>
    <dbReference type="NCBI Taxonomy" id="89957"/>
    <lineage>
        <taxon>Eukaryota</taxon>
        <taxon>Sar</taxon>
        <taxon>Alveolata</taxon>
        <taxon>Dinophyceae</taxon>
        <taxon>Suessiales</taxon>
        <taxon>Suessiaceae</taxon>
        <taxon>Polarella</taxon>
    </lineage>
</organism>
<evidence type="ECO:0000259" key="2">
    <source>
        <dbReference type="PROSITE" id="PS51194"/>
    </source>
</evidence>
<dbReference type="Gene3D" id="6.10.140.530">
    <property type="match status" value="4"/>
</dbReference>
<feature type="domain" description="Helicase C-terminal" evidence="2">
    <location>
        <begin position="282"/>
        <end position="441"/>
    </location>
</feature>
<gene>
    <name evidence="3" type="ORF">PGLA1383_LOCUS24848</name>
</gene>
<protein>
    <recommendedName>
        <fullName evidence="2">Helicase C-terminal domain-containing protein</fullName>
    </recommendedName>
</protein>
<dbReference type="InterPro" id="IPR027417">
    <property type="entry name" value="P-loop_NTPase"/>
</dbReference>
<dbReference type="OMA" id="IAAWHIN"/>
<dbReference type="PANTHER" id="PTHR33418:SF1">
    <property type="entry name" value="HELICASE-ASSOCIATED DOMAIN-CONTAINING PROTEIN"/>
    <property type="match status" value="1"/>
</dbReference>
<accession>A0A813F8Z5</accession>
<dbReference type="Pfam" id="PF00271">
    <property type="entry name" value="Helicase_C"/>
    <property type="match status" value="1"/>
</dbReference>
<dbReference type="CDD" id="cd18785">
    <property type="entry name" value="SF2_C"/>
    <property type="match status" value="1"/>
</dbReference>
<feature type="region of interest" description="Disordered" evidence="1">
    <location>
        <begin position="415"/>
        <end position="492"/>
    </location>
</feature>
<dbReference type="PANTHER" id="PTHR33418">
    <property type="entry name" value="HELICASE-ASSOCIATED"/>
    <property type="match status" value="1"/>
</dbReference>
<dbReference type="SUPFAM" id="SSF52540">
    <property type="entry name" value="P-loop containing nucleoside triphosphate hydrolases"/>
    <property type="match status" value="2"/>
</dbReference>
<dbReference type="SMART" id="SM00490">
    <property type="entry name" value="HELICc"/>
    <property type="match status" value="1"/>
</dbReference>
<dbReference type="EMBL" id="CAJNNV010019993">
    <property type="protein sequence ID" value="CAE8606892.1"/>
    <property type="molecule type" value="Genomic_DNA"/>
</dbReference>
<feature type="compositionally biased region" description="Low complexity" evidence="1">
    <location>
        <begin position="433"/>
        <end position="481"/>
    </location>
</feature>
<evidence type="ECO:0000313" key="4">
    <source>
        <dbReference type="Proteomes" id="UP000654075"/>
    </source>
</evidence>
<reference evidence="3" key="1">
    <citation type="submission" date="2021-02" db="EMBL/GenBank/DDBJ databases">
        <authorList>
            <person name="Dougan E. K."/>
            <person name="Rhodes N."/>
            <person name="Thang M."/>
            <person name="Chan C."/>
        </authorList>
    </citation>
    <scope>NUCLEOTIDE SEQUENCE</scope>
</reference>
<keyword evidence="4" id="KW-1185">Reference proteome</keyword>
<evidence type="ECO:0000313" key="3">
    <source>
        <dbReference type="EMBL" id="CAE8606892.1"/>
    </source>
</evidence>
<proteinExistence type="predicted"/>
<dbReference type="PROSITE" id="PS51194">
    <property type="entry name" value="HELICASE_CTER"/>
    <property type="match status" value="1"/>
</dbReference>
<comment type="caution">
    <text evidence="3">The sequence shown here is derived from an EMBL/GenBank/DDBJ whole genome shotgun (WGS) entry which is preliminary data.</text>
</comment>
<sequence>MQRVRALASEALTWPHLPDWQRLEWAAAVLLDAVPMKELPPWFLEQHNVSRRDIGVDLFSLDGSLAVQCKCYNGTVPSAQLRRFLRVSSWVFKASQFIVVTSNTSKLTQSSSDLLREKGASHQIVLDEDIKQLAEIATAQASLTQSLSLGGGVSAQASLRECQVACLKACEDGARIIEMACGSGKTRVLVLIPSHVLLGQFYDVFPSFCLVGTGHNDKIDWDADGFLAVYDSCHLLANMSFSDILVDEAHHPLPEMCPDAACMYKFSATHYVQPDFEYTMAQAIEDGVLCDYDAIIPIVSEGDTQACLAEMILKKIGIAAWHINGNTPVRARDLAISEFSGPLRKPAHVLVTVQVLGEGVNIPNADTCLFIEPRSSYVSIIQAMGRVLRHHPCKPLAHIILPAVTADYIPCSSTNFGPKRRAPVSRQPVRTGTTTTTTTTTTTSTTTTTTTPTTTTTSTTTTTTTPTTTTTTNHKQQQQQQASAHSSKLRPKKHYLPKLKGGELERFVLALSQADERMKEALVEGRNGRIRFIDARIGISDRSSPIPCIQSIQAHLHEIHRVLNVWECRLNELQAFLIREQRLPGQKSHDSYERHLGHWVKNQGSDVRRGLLSHQQLRKFNDSHPTARQLILKWLDPMACWQESCKYLAAFVKTHGRLPMPVDKYSSEAESLRRWLFRQQRQVATFTDEQLQMFKAVHPTIAQRVEEILDPGAVFARKGRELATFVREHGRLPLNSSECGGAYSLYAWLRTQRRNVRSLPPEQIAQLSESHGLIAQRLKKWSDPILHWRERLKDLAIFVTLNSRLPSFTKYNATEASLECWLRGIMRDRARLSSEKLELLQSAHPLIWGKVDSQIKRLSSYDCAYKRKCEQLAIFMQSENRLPCHGGKKGPEVRLAIWLSDQRSAFDKLTTTQRNALQEVHPKLADQVRRWGQPMLSFSSRCEALGEFVRQHGKLPRVSSAFVDEITLGEWLSNQKTRFEKNIMSESQWRLIRNAHPILADRADSWQTPLYKWHKKCEALGAFVTQHGHRPRAASTNRQERSFASWLNAQGQNLKEGRLTQDQASELKGCHEQIAARVDKWQRLFASPNI</sequence>
<dbReference type="AlphaFoldDB" id="A0A813F8Z5"/>
<dbReference type="InterPro" id="IPR001650">
    <property type="entry name" value="Helicase_C-like"/>
</dbReference>
<evidence type="ECO:0000256" key="1">
    <source>
        <dbReference type="SAM" id="MobiDB-lite"/>
    </source>
</evidence>